<feature type="domain" description="HTH cro/C1-type" evidence="1">
    <location>
        <begin position="24"/>
        <end position="81"/>
    </location>
</feature>
<evidence type="ECO:0000259" key="1">
    <source>
        <dbReference type="PROSITE" id="PS50943"/>
    </source>
</evidence>
<dbReference type="SUPFAM" id="SSF47413">
    <property type="entry name" value="lambda repressor-like DNA-binding domains"/>
    <property type="match status" value="1"/>
</dbReference>
<dbReference type="SMART" id="SM00530">
    <property type="entry name" value="HTH_XRE"/>
    <property type="match status" value="1"/>
</dbReference>
<dbReference type="CDD" id="cd00093">
    <property type="entry name" value="HTH_XRE"/>
    <property type="match status" value="1"/>
</dbReference>
<feature type="non-terminal residue" evidence="2">
    <location>
        <position position="84"/>
    </location>
</feature>
<keyword evidence="3" id="KW-1185">Reference proteome</keyword>
<dbReference type="InterPro" id="IPR010982">
    <property type="entry name" value="Lambda_DNA-bd_dom_sf"/>
</dbReference>
<gene>
    <name evidence="2" type="ORF">ACFQ1S_03145</name>
</gene>
<dbReference type="PROSITE" id="PS50943">
    <property type="entry name" value="HTH_CROC1"/>
    <property type="match status" value="1"/>
</dbReference>
<dbReference type="InterPro" id="IPR001387">
    <property type="entry name" value="Cro/C1-type_HTH"/>
</dbReference>
<reference evidence="3" key="1">
    <citation type="journal article" date="2019" name="Int. J. Syst. Evol. Microbiol.">
        <title>The Global Catalogue of Microorganisms (GCM) 10K type strain sequencing project: providing services to taxonomists for standard genome sequencing and annotation.</title>
        <authorList>
            <consortium name="The Broad Institute Genomics Platform"/>
            <consortium name="The Broad Institute Genome Sequencing Center for Infectious Disease"/>
            <person name="Wu L."/>
            <person name="Ma J."/>
        </authorList>
    </citation>
    <scope>NUCLEOTIDE SEQUENCE [LARGE SCALE GENOMIC DNA]</scope>
    <source>
        <strain evidence="3">JCM 31486</strain>
    </source>
</reference>
<protein>
    <submittedName>
        <fullName evidence="2">Multiprotein-bridging factor 1 family protein</fullName>
    </submittedName>
</protein>
<evidence type="ECO:0000313" key="3">
    <source>
        <dbReference type="Proteomes" id="UP001597045"/>
    </source>
</evidence>
<dbReference type="EMBL" id="JBHTIS010000097">
    <property type="protein sequence ID" value="MFD1044659.1"/>
    <property type="molecule type" value="Genomic_DNA"/>
</dbReference>
<organism evidence="2 3">
    <name type="scientific">Kibdelosporangium lantanae</name>
    <dbReference type="NCBI Taxonomy" id="1497396"/>
    <lineage>
        <taxon>Bacteria</taxon>
        <taxon>Bacillati</taxon>
        <taxon>Actinomycetota</taxon>
        <taxon>Actinomycetes</taxon>
        <taxon>Pseudonocardiales</taxon>
        <taxon>Pseudonocardiaceae</taxon>
        <taxon>Kibdelosporangium</taxon>
    </lineage>
</organism>
<dbReference type="Pfam" id="PF01381">
    <property type="entry name" value="HTH_3"/>
    <property type="match status" value="1"/>
</dbReference>
<sequence length="84" mass="9632">MTVQMTHQSDYVPAGRHVWDLRQIVTLREQRGWTQEKLAEQSGLSVRTIRNMELGLVHNPRRSTVDMLLQALGVPDEPDDPRLG</sequence>
<dbReference type="Proteomes" id="UP001597045">
    <property type="component" value="Unassembled WGS sequence"/>
</dbReference>
<accession>A0ABW3M4X9</accession>
<evidence type="ECO:0000313" key="2">
    <source>
        <dbReference type="EMBL" id="MFD1044659.1"/>
    </source>
</evidence>
<comment type="caution">
    <text evidence="2">The sequence shown here is derived from an EMBL/GenBank/DDBJ whole genome shotgun (WGS) entry which is preliminary data.</text>
</comment>
<proteinExistence type="predicted"/>
<dbReference type="Gene3D" id="1.10.260.40">
    <property type="entry name" value="lambda repressor-like DNA-binding domains"/>
    <property type="match status" value="1"/>
</dbReference>
<name>A0ABW3M4X9_9PSEU</name>